<evidence type="ECO:0000313" key="3">
    <source>
        <dbReference type="Proteomes" id="UP000054279"/>
    </source>
</evidence>
<reference evidence="2 3" key="1">
    <citation type="submission" date="2014-06" db="EMBL/GenBank/DDBJ databases">
        <title>Evolutionary Origins and Diversification of the Mycorrhizal Mutualists.</title>
        <authorList>
            <consortium name="DOE Joint Genome Institute"/>
            <consortium name="Mycorrhizal Genomics Consortium"/>
            <person name="Kohler A."/>
            <person name="Kuo A."/>
            <person name="Nagy L.G."/>
            <person name="Floudas D."/>
            <person name="Copeland A."/>
            <person name="Barry K.W."/>
            <person name="Cichocki N."/>
            <person name="Veneault-Fourrey C."/>
            <person name="LaButti K."/>
            <person name="Lindquist E.A."/>
            <person name="Lipzen A."/>
            <person name="Lundell T."/>
            <person name="Morin E."/>
            <person name="Murat C."/>
            <person name="Riley R."/>
            <person name="Ohm R."/>
            <person name="Sun H."/>
            <person name="Tunlid A."/>
            <person name="Henrissat B."/>
            <person name="Grigoriev I.V."/>
            <person name="Hibbett D.S."/>
            <person name="Martin F."/>
        </authorList>
    </citation>
    <scope>NUCLEOTIDE SEQUENCE [LARGE SCALE GENOMIC DNA]</scope>
    <source>
        <strain evidence="2 3">SS14</strain>
    </source>
</reference>
<proteinExistence type="predicted"/>
<dbReference type="EMBL" id="KN837338">
    <property type="protein sequence ID" value="KIJ27329.1"/>
    <property type="molecule type" value="Genomic_DNA"/>
</dbReference>
<dbReference type="AlphaFoldDB" id="A0A0C9TZY2"/>
<gene>
    <name evidence="2" type="ORF">M422DRAFT_271472</name>
</gene>
<protein>
    <submittedName>
        <fullName evidence="2">Unplaced genomic scaffold SPHSTscaffold_263, whole genome shotgun sequence</fullName>
    </submittedName>
</protein>
<name>A0A0C9TZY2_SPHS4</name>
<sequence>MPPGQAGRPPPLQQQGGPQQERPFANAPRYMLSDTPSPPAGAAVALHPSQSGRVTGRPPGHRHEMVQHVGGSVGSPAPVQSYSAPPQAHGPAAVAEMGFQVGKAEEKDY</sequence>
<dbReference type="Proteomes" id="UP000054279">
    <property type="component" value="Unassembled WGS sequence"/>
</dbReference>
<feature type="region of interest" description="Disordered" evidence="1">
    <location>
        <begin position="1"/>
        <end position="91"/>
    </location>
</feature>
<organism evidence="2 3">
    <name type="scientific">Sphaerobolus stellatus (strain SS14)</name>
    <dbReference type="NCBI Taxonomy" id="990650"/>
    <lineage>
        <taxon>Eukaryota</taxon>
        <taxon>Fungi</taxon>
        <taxon>Dikarya</taxon>
        <taxon>Basidiomycota</taxon>
        <taxon>Agaricomycotina</taxon>
        <taxon>Agaricomycetes</taxon>
        <taxon>Phallomycetidae</taxon>
        <taxon>Geastrales</taxon>
        <taxon>Sphaerobolaceae</taxon>
        <taxon>Sphaerobolus</taxon>
    </lineage>
</organism>
<accession>A0A0C9TZY2</accession>
<evidence type="ECO:0000313" key="2">
    <source>
        <dbReference type="EMBL" id="KIJ27329.1"/>
    </source>
</evidence>
<dbReference type="HOGENOM" id="CLU_149535_0_0_1"/>
<keyword evidence="3" id="KW-1185">Reference proteome</keyword>
<evidence type="ECO:0000256" key="1">
    <source>
        <dbReference type="SAM" id="MobiDB-lite"/>
    </source>
</evidence>
<feature type="compositionally biased region" description="Pro residues" evidence="1">
    <location>
        <begin position="1"/>
        <end position="12"/>
    </location>
</feature>